<protein>
    <submittedName>
        <fullName evidence="3">Single-stranded DNA-binding protein, mitochondrial</fullName>
    </submittedName>
</protein>
<dbReference type="NCBIfam" id="TIGR00621">
    <property type="entry name" value="ssb"/>
    <property type="match status" value="1"/>
</dbReference>
<keyword evidence="4" id="KW-1185">Reference proteome</keyword>
<proteinExistence type="inferred from homology"/>
<dbReference type="Pfam" id="PF00436">
    <property type="entry name" value="SSB"/>
    <property type="match status" value="1"/>
</dbReference>
<dbReference type="GO" id="GO:0006264">
    <property type="term" value="P:mitochondrial DNA replication"/>
    <property type="evidence" value="ECO:0007669"/>
    <property type="project" value="TreeGrafter"/>
</dbReference>
<dbReference type="Proteomes" id="UP001151699">
    <property type="component" value="Chromosome X"/>
</dbReference>
<evidence type="ECO:0000313" key="4">
    <source>
        <dbReference type="Proteomes" id="UP001151699"/>
    </source>
</evidence>
<accession>A0A9Q0N0L7</accession>
<dbReference type="CDD" id="cd04496">
    <property type="entry name" value="SSB_OBF"/>
    <property type="match status" value="1"/>
</dbReference>
<dbReference type="SUPFAM" id="SSF50249">
    <property type="entry name" value="Nucleic acid-binding proteins"/>
    <property type="match status" value="1"/>
</dbReference>
<dbReference type="AlphaFoldDB" id="A0A9Q0N0L7"/>
<evidence type="ECO:0000256" key="2">
    <source>
        <dbReference type="PROSITE-ProRule" id="PRU00252"/>
    </source>
</evidence>
<dbReference type="EMBL" id="WJQU01000003">
    <property type="protein sequence ID" value="KAJ6640197.1"/>
    <property type="molecule type" value="Genomic_DNA"/>
</dbReference>
<comment type="caution">
    <text evidence="3">The sequence shown here is derived from an EMBL/GenBank/DDBJ whole genome shotgun (WGS) entry which is preliminary data.</text>
</comment>
<dbReference type="FunFam" id="2.40.50.140:FF:000269">
    <property type="entry name" value="Single-stranded DNA-binding protein"/>
    <property type="match status" value="1"/>
</dbReference>
<dbReference type="InterPro" id="IPR000424">
    <property type="entry name" value="Primosome_PriB/ssb"/>
</dbReference>
<sequence length="141" mass="16061">MNRNIKFTTNVLRNTCQQFLRKYSDQPTRVEKTVNSVTLLGRVGNEPQKRGNEQHPVVMFSIATHNNYKYENGDWAQSTDWHRVVVFKPALRESVLNFLKKGQRALVTGKITYGEVIDPQGKPRLSPSIVADDVILFQGSS</sequence>
<reference evidence="3" key="1">
    <citation type="submission" date="2022-07" db="EMBL/GenBank/DDBJ databases">
        <authorList>
            <person name="Trinca V."/>
            <person name="Uliana J.V.C."/>
            <person name="Torres T.T."/>
            <person name="Ward R.J."/>
            <person name="Monesi N."/>
        </authorList>
    </citation>
    <scope>NUCLEOTIDE SEQUENCE</scope>
    <source>
        <strain evidence="3">HSMRA1968</strain>
        <tissue evidence="3">Whole embryos</tissue>
    </source>
</reference>
<dbReference type="Gene3D" id="2.40.50.140">
    <property type="entry name" value="Nucleic acid-binding proteins"/>
    <property type="match status" value="1"/>
</dbReference>
<keyword evidence="1 2" id="KW-0238">DNA-binding</keyword>
<dbReference type="InterPro" id="IPR011344">
    <property type="entry name" value="ssDNA-bd"/>
</dbReference>
<dbReference type="PANTHER" id="PTHR10302:SF0">
    <property type="entry name" value="SINGLE-STRANDED DNA-BINDING PROTEIN, MITOCHONDRIAL"/>
    <property type="match status" value="1"/>
</dbReference>
<dbReference type="GO" id="GO:0003697">
    <property type="term" value="F:single-stranded DNA binding"/>
    <property type="evidence" value="ECO:0007669"/>
    <property type="project" value="InterPro"/>
</dbReference>
<dbReference type="GO" id="GO:0042645">
    <property type="term" value="C:mitochondrial nucleoid"/>
    <property type="evidence" value="ECO:0007669"/>
    <property type="project" value="TreeGrafter"/>
</dbReference>
<dbReference type="InterPro" id="IPR012340">
    <property type="entry name" value="NA-bd_OB-fold"/>
</dbReference>
<organism evidence="3 4">
    <name type="scientific">Pseudolycoriella hygida</name>
    <dbReference type="NCBI Taxonomy" id="35572"/>
    <lineage>
        <taxon>Eukaryota</taxon>
        <taxon>Metazoa</taxon>
        <taxon>Ecdysozoa</taxon>
        <taxon>Arthropoda</taxon>
        <taxon>Hexapoda</taxon>
        <taxon>Insecta</taxon>
        <taxon>Pterygota</taxon>
        <taxon>Neoptera</taxon>
        <taxon>Endopterygota</taxon>
        <taxon>Diptera</taxon>
        <taxon>Nematocera</taxon>
        <taxon>Sciaroidea</taxon>
        <taxon>Sciaridae</taxon>
        <taxon>Pseudolycoriella</taxon>
    </lineage>
</organism>
<dbReference type="PROSITE" id="PS50935">
    <property type="entry name" value="SSB"/>
    <property type="match status" value="1"/>
</dbReference>
<evidence type="ECO:0000313" key="3">
    <source>
        <dbReference type="EMBL" id="KAJ6640197.1"/>
    </source>
</evidence>
<name>A0A9Q0N0L7_9DIPT</name>
<dbReference type="HAMAP" id="MF_00984">
    <property type="entry name" value="SSB"/>
    <property type="match status" value="1"/>
</dbReference>
<dbReference type="OrthoDB" id="1078367at2759"/>
<gene>
    <name evidence="3" type="primary">mtSSB</name>
    <name evidence="3" type="ORF">Bhyg_12946</name>
</gene>
<dbReference type="PANTHER" id="PTHR10302">
    <property type="entry name" value="SINGLE-STRANDED DNA-BINDING PROTEIN"/>
    <property type="match status" value="1"/>
</dbReference>
<evidence type="ECO:0000256" key="1">
    <source>
        <dbReference type="ARBA" id="ARBA00023125"/>
    </source>
</evidence>